<name>Q8FNK5_COREF</name>
<dbReference type="EMBL" id="BA000035">
    <property type="protein sequence ID" value="BAC18949.1"/>
    <property type="molecule type" value="Genomic_DNA"/>
</dbReference>
<keyword evidence="4 6" id="KW-1133">Transmembrane helix</keyword>
<protein>
    <recommendedName>
        <fullName evidence="6">SURF1-like protein</fullName>
    </recommendedName>
</protein>
<dbReference type="GO" id="GO:0005886">
    <property type="term" value="C:plasma membrane"/>
    <property type="evidence" value="ECO:0007669"/>
    <property type="project" value="UniProtKB-SubCell"/>
</dbReference>
<feature type="region of interest" description="Disordered" evidence="7">
    <location>
        <begin position="286"/>
        <end position="364"/>
    </location>
</feature>
<evidence type="ECO:0000256" key="3">
    <source>
        <dbReference type="ARBA" id="ARBA00022692"/>
    </source>
</evidence>
<evidence type="ECO:0000256" key="6">
    <source>
        <dbReference type="RuleBase" id="RU363076"/>
    </source>
</evidence>
<feature type="compositionally biased region" description="Polar residues" evidence="7">
    <location>
        <begin position="28"/>
        <end position="40"/>
    </location>
</feature>
<evidence type="ECO:0000256" key="1">
    <source>
        <dbReference type="ARBA" id="ARBA00004370"/>
    </source>
</evidence>
<dbReference type="HOGENOM" id="CLU_047737_0_0_11"/>
<evidence type="ECO:0000313" key="9">
    <source>
        <dbReference type="Proteomes" id="UP000001409"/>
    </source>
</evidence>
<feature type="transmembrane region" description="Helical" evidence="6">
    <location>
        <begin position="255"/>
        <end position="275"/>
    </location>
</feature>
<evidence type="ECO:0000313" key="8">
    <source>
        <dbReference type="EMBL" id="BAC18949.1"/>
    </source>
</evidence>
<dbReference type="PROSITE" id="PS50895">
    <property type="entry name" value="SURF1"/>
    <property type="match status" value="1"/>
</dbReference>
<dbReference type="Pfam" id="PF02104">
    <property type="entry name" value="SURF1"/>
    <property type="match status" value="1"/>
</dbReference>
<evidence type="ECO:0000256" key="5">
    <source>
        <dbReference type="ARBA" id="ARBA00023136"/>
    </source>
</evidence>
<comment type="similarity">
    <text evidence="2 6">Belongs to the SURF1 family.</text>
</comment>
<dbReference type="KEGG" id="cef:CE2139"/>
<accession>Q8FNK5</accession>
<keyword evidence="3 6" id="KW-0812">Transmembrane</keyword>
<keyword evidence="5 6" id="KW-0472">Membrane</keyword>
<dbReference type="InterPro" id="IPR002994">
    <property type="entry name" value="Surf1/Shy1"/>
</dbReference>
<organism evidence="8 9">
    <name type="scientific">Corynebacterium efficiens (strain DSM 44549 / YS-314 / AJ 12310 / JCM 11189 / NBRC 100395)</name>
    <dbReference type="NCBI Taxonomy" id="196164"/>
    <lineage>
        <taxon>Bacteria</taxon>
        <taxon>Bacillati</taxon>
        <taxon>Actinomycetota</taxon>
        <taxon>Actinomycetes</taxon>
        <taxon>Mycobacteriales</taxon>
        <taxon>Corynebacteriaceae</taxon>
        <taxon>Corynebacterium</taxon>
    </lineage>
</organism>
<evidence type="ECO:0000256" key="2">
    <source>
        <dbReference type="ARBA" id="ARBA00007165"/>
    </source>
</evidence>
<dbReference type="eggNOG" id="COG3346">
    <property type="taxonomic scope" value="Bacteria"/>
</dbReference>
<keyword evidence="6" id="KW-1003">Cell membrane</keyword>
<dbReference type="InterPro" id="IPR045214">
    <property type="entry name" value="Surf1/Surf4"/>
</dbReference>
<comment type="subcellular location">
    <subcellularLocation>
        <location evidence="6">Cell membrane</location>
        <topology evidence="6">Multi-pass membrane protein</topology>
    </subcellularLocation>
    <subcellularLocation>
        <location evidence="1">Membrane</location>
    </subcellularLocation>
</comment>
<evidence type="ECO:0000256" key="7">
    <source>
        <dbReference type="SAM" id="MobiDB-lite"/>
    </source>
</evidence>
<feature type="compositionally biased region" description="Basic and acidic residues" evidence="7">
    <location>
        <begin position="344"/>
        <end position="364"/>
    </location>
</feature>
<dbReference type="PANTHER" id="PTHR23427">
    <property type="entry name" value="SURFEIT LOCUS PROTEIN"/>
    <property type="match status" value="1"/>
</dbReference>
<dbReference type="CDD" id="cd06662">
    <property type="entry name" value="SURF1"/>
    <property type="match status" value="1"/>
</dbReference>
<dbReference type="PANTHER" id="PTHR23427:SF2">
    <property type="entry name" value="SURFEIT LOCUS PROTEIN 1"/>
    <property type="match status" value="1"/>
</dbReference>
<proteinExistence type="inferred from homology"/>
<keyword evidence="9" id="KW-1185">Reference proteome</keyword>
<dbReference type="AlphaFoldDB" id="Q8FNK5"/>
<evidence type="ECO:0000256" key="4">
    <source>
        <dbReference type="ARBA" id="ARBA00022989"/>
    </source>
</evidence>
<feature type="compositionally biased region" description="Low complexity" evidence="7">
    <location>
        <begin position="312"/>
        <end position="335"/>
    </location>
</feature>
<feature type="transmembrane region" description="Helical" evidence="6">
    <location>
        <begin position="52"/>
        <end position="75"/>
    </location>
</feature>
<dbReference type="RefSeq" id="WP_011075783.1">
    <property type="nucleotide sequence ID" value="NC_004369.1"/>
</dbReference>
<feature type="region of interest" description="Disordered" evidence="7">
    <location>
        <begin position="1"/>
        <end position="40"/>
    </location>
</feature>
<dbReference type="Proteomes" id="UP000001409">
    <property type="component" value="Chromosome"/>
</dbReference>
<sequence length="364" mass="40337">MESKVTGPETGRSGSTRDRNVRSRYSGEVTTGATRTSQQKPKGLRAFLSPGWILSLLVMLTFSYAAFTMLAPWQLNKDEEIIQRNTQIQEGYNREVVPYSEVFDADGSVPPENEWYRVSLTGQYLPQNEALLRLRPVETTPAFQSLTPFQLEDGRTVLVNRGFEASQGTIVPEMEPAPSTPVTIVGIARLNEGMPENAPLEDSGYKQVYGINTQQVGELVGLDLGEDYVQLLDDQPGVLNAMPIPQLDRGSHLSYGMQWIAFGVMAPIGLGYFIWAEMRERRRDKAERAEMSSQPDSVLAAGPAGSANTPDATVPTASAVSTTEDTAPTPAPTSTARERHRRSRYGDQHPDHYRKIGRRSEERF</sequence>
<reference evidence="8 9" key="1">
    <citation type="journal article" date="2003" name="Genome Res.">
        <title>Comparative complete genome sequence analysis of the amino acid replacements responsible for the thermostability of Corynebacterium efficiens.</title>
        <authorList>
            <person name="Nishio Y."/>
            <person name="Nakamura Y."/>
            <person name="Kawarabayasi Y."/>
            <person name="Usuda Y."/>
            <person name="Kimura E."/>
            <person name="Sugimoto S."/>
            <person name="Matsui K."/>
            <person name="Yamagishi A."/>
            <person name="Kikuchi H."/>
            <person name="Ikeo K."/>
            <person name="Gojobori T."/>
        </authorList>
    </citation>
    <scope>NUCLEOTIDE SEQUENCE [LARGE SCALE GENOMIC DNA]</scope>
    <source>
        <strain evidence="9">DSM 44549 / YS-314 / AJ 12310 / JCM 11189 / NBRC 100395</strain>
    </source>
</reference>
<dbReference type="STRING" id="196164.gene:10742567"/>